<dbReference type="AlphaFoldDB" id="A0A6I4HV54"/>
<accession>A0A6I4HV54</accession>
<dbReference type="InterPro" id="IPR000477">
    <property type="entry name" value="RT_dom"/>
</dbReference>
<organism evidence="1 2">
    <name type="scientific">Mucilaginibacter ginkgonis</name>
    <dbReference type="NCBI Taxonomy" id="2682091"/>
    <lineage>
        <taxon>Bacteria</taxon>
        <taxon>Pseudomonadati</taxon>
        <taxon>Bacteroidota</taxon>
        <taxon>Sphingobacteriia</taxon>
        <taxon>Sphingobacteriales</taxon>
        <taxon>Sphingobacteriaceae</taxon>
        <taxon>Mucilaginibacter</taxon>
    </lineage>
</organism>
<dbReference type="Proteomes" id="UP000429232">
    <property type="component" value="Chromosome"/>
</dbReference>
<reference evidence="1 2" key="1">
    <citation type="submission" date="2020-12" db="EMBL/GenBank/DDBJ databases">
        <title>HMF7856_wgs.fasta genome submission.</title>
        <authorList>
            <person name="Kang H."/>
            <person name="Kim H."/>
            <person name="Joh K."/>
        </authorList>
    </citation>
    <scope>NUCLEOTIDE SEQUENCE [LARGE SCALE GENOMIC DNA]</scope>
    <source>
        <strain evidence="1 2">HMF7856</strain>
    </source>
</reference>
<protein>
    <submittedName>
        <fullName evidence="1">Uncharacterized protein</fullName>
    </submittedName>
</protein>
<sequence>MSILAEKTERKAIKVLANTLRYFDDLNFLNMTAEDDFDAATAKRLISGLVEKNGYEVHFRQGKGTKITKQPLSW</sequence>
<proteinExistence type="predicted"/>
<keyword evidence="2" id="KW-1185">Reference proteome</keyword>
<name>A0A6I4HV54_9SPHI</name>
<dbReference type="KEGG" id="mgik:GO620_000675"/>
<evidence type="ECO:0000313" key="2">
    <source>
        <dbReference type="Proteomes" id="UP000429232"/>
    </source>
</evidence>
<dbReference type="EMBL" id="CP066775">
    <property type="protein sequence ID" value="QQL49997.1"/>
    <property type="molecule type" value="Genomic_DNA"/>
</dbReference>
<dbReference type="RefSeq" id="WP_157523297.1">
    <property type="nucleotide sequence ID" value="NZ_CP066775.1"/>
</dbReference>
<evidence type="ECO:0000313" key="1">
    <source>
        <dbReference type="EMBL" id="QQL49997.1"/>
    </source>
</evidence>
<gene>
    <name evidence="1" type="ORF">GO620_000675</name>
</gene>
<dbReference type="PROSITE" id="PS50878">
    <property type="entry name" value="RT_POL"/>
    <property type="match status" value="1"/>
</dbReference>